<dbReference type="Pfam" id="PF06271">
    <property type="entry name" value="RDD"/>
    <property type="match status" value="1"/>
</dbReference>
<gene>
    <name evidence="8" type="ORF">C0V82_16895</name>
</gene>
<dbReference type="KEGG" id="ncb:C0V82_16895"/>
<dbReference type="AlphaFoldDB" id="A0A2K9NIH1"/>
<keyword evidence="2" id="KW-1003">Cell membrane</keyword>
<evidence type="ECO:0000313" key="8">
    <source>
        <dbReference type="EMBL" id="AUN32095.1"/>
    </source>
</evidence>
<dbReference type="InterPro" id="IPR010432">
    <property type="entry name" value="RDD"/>
</dbReference>
<dbReference type="RefSeq" id="WP_102113645.1">
    <property type="nucleotide sequence ID" value="NZ_BMGN01000006.1"/>
</dbReference>
<name>A0A2K9NIH1_9PROT</name>
<evidence type="ECO:0000256" key="5">
    <source>
        <dbReference type="ARBA" id="ARBA00023136"/>
    </source>
</evidence>
<keyword evidence="4" id="KW-1133">Transmembrane helix</keyword>
<evidence type="ECO:0000313" key="9">
    <source>
        <dbReference type="Proteomes" id="UP000234752"/>
    </source>
</evidence>
<keyword evidence="5" id="KW-0472">Membrane</keyword>
<protein>
    <submittedName>
        <fullName evidence="8">Uncharacterized protein</fullName>
    </submittedName>
</protein>
<dbReference type="Proteomes" id="UP000234752">
    <property type="component" value="Chromosome eg_2"/>
</dbReference>
<reference evidence="8 9" key="1">
    <citation type="submission" date="2017-12" db="EMBL/GenBank/DDBJ databases">
        <title>Genomes of bacteria within cyanobacterial aggregates.</title>
        <authorList>
            <person name="Cai H."/>
        </authorList>
    </citation>
    <scope>NUCLEOTIDE SEQUENCE [LARGE SCALE GENOMIC DNA]</scope>
    <source>
        <strain evidence="8 9">TH16</strain>
    </source>
</reference>
<evidence type="ECO:0000256" key="2">
    <source>
        <dbReference type="ARBA" id="ARBA00022475"/>
    </source>
</evidence>
<organism evidence="8 9">
    <name type="scientific">Niveispirillum cyanobacteriorum</name>
    <dbReference type="NCBI Taxonomy" id="1612173"/>
    <lineage>
        <taxon>Bacteria</taxon>
        <taxon>Pseudomonadati</taxon>
        <taxon>Pseudomonadota</taxon>
        <taxon>Alphaproteobacteria</taxon>
        <taxon>Rhodospirillales</taxon>
        <taxon>Azospirillaceae</taxon>
        <taxon>Niveispirillum</taxon>
    </lineage>
</organism>
<keyword evidence="9" id="KW-1185">Reference proteome</keyword>
<sequence length="416" mass="46041">MSIEWWYLRDGAVLGPTSTFHLTGMLRGGMLHAGDWVWQPALPGWTQISHIAALRHNTPPAPDGLVSDIEPDIPLPDPSADRPASPLSRLLAQGIDYMVGVVLAGFILGVLYALNAPGKIGINLADFTLAFWLVPAMLLQQAFMVALFGNSIGKRSMGLSIRRADGGRPGLLTMLVRQVRVWVEGFGLGLHLIAPFTMVQSRRRLIRGQRTRWDQALDLVVVQHGTGWSRHPLGPVIYSLTASMLLALPNPLRAFAPEPLVDYSSAYSMPQTTSAIWRNPVTGKDAKLVTGWEMEVEPRESGGNRHWFWKTGREGRGTIERDFLQDPFPEFYTTFMKDTGQVAPATFPTPAPGQPVCMHHVTPPSDDPDQDMFTEQRVCVLSSGEVWRIHGWWPAGDEAEQSRVKSLLDGLESSIR</sequence>
<evidence type="ECO:0000256" key="1">
    <source>
        <dbReference type="ARBA" id="ARBA00004651"/>
    </source>
</evidence>
<evidence type="ECO:0000259" key="7">
    <source>
        <dbReference type="Pfam" id="PF14237"/>
    </source>
</evidence>
<evidence type="ECO:0000259" key="6">
    <source>
        <dbReference type="Pfam" id="PF06271"/>
    </source>
</evidence>
<dbReference type="InterPro" id="IPR025640">
    <property type="entry name" value="GYF_2"/>
</dbReference>
<feature type="domain" description="GYF" evidence="7">
    <location>
        <begin position="5"/>
        <end position="54"/>
    </location>
</feature>
<feature type="domain" description="RDD" evidence="6">
    <location>
        <begin position="84"/>
        <end position="199"/>
    </location>
</feature>
<dbReference type="Pfam" id="PF14237">
    <property type="entry name" value="GYF_2"/>
    <property type="match status" value="1"/>
</dbReference>
<dbReference type="GO" id="GO:0005886">
    <property type="term" value="C:plasma membrane"/>
    <property type="evidence" value="ECO:0007669"/>
    <property type="project" value="UniProtKB-SubCell"/>
</dbReference>
<dbReference type="PANTHER" id="PTHR36115">
    <property type="entry name" value="PROLINE-RICH ANTIGEN HOMOLOG-RELATED"/>
    <property type="match status" value="1"/>
</dbReference>
<comment type="subcellular location">
    <subcellularLocation>
        <location evidence="1">Cell membrane</location>
        <topology evidence="1">Multi-pass membrane protein</topology>
    </subcellularLocation>
</comment>
<dbReference type="PANTHER" id="PTHR36115:SF6">
    <property type="entry name" value="PROLINE-RICH ANTIGEN HOMOLOG"/>
    <property type="match status" value="1"/>
</dbReference>
<dbReference type="EMBL" id="CP025612">
    <property type="protein sequence ID" value="AUN32095.1"/>
    <property type="molecule type" value="Genomic_DNA"/>
</dbReference>
<dbReference type="InterPro" id="IPR051791">
    <property type="entry name" value="Pra-immunoreactive"/>
</dbReference>
<dbReference type="OrthoDB" id="198456at2"/>
<keyword evidence="3" id="KW-0812">Transmembrane</keyword>
<evidence type="ECO:0000256" key="3">
    <source>
        <dbReference type="ARBA" id="ARBA00022692"/>
    </source>
</evidence>
<evidence type="ECO:0000256" key="4">
    <source>
        <dbReference type="ARBA" id="ARBA00022989"/>
    </source>
</evidence>
<accession>A0A2K9NIH1</accession>
<proteinExistence type="predicted"/>